<gene>
    <name evidence="9" type="ORF">QBZ16_002953</name>
</gene>
<dbReference type="GO" id="GO:0005337">
    <property type="term" value="F:nucleoside transmembrane transporter activity"/>
    <property type="evidence" value="ECO:0007669"/>
    <property type="project" value="InterPro"/>
</dbReference>
<keyword evidence="5 8" id="KW-1133">Transmembrane helix</keyword>
<accession>A0AAD9MJ34</accession>
<feature type="transmembrane region" description="Helical" evidence="8">
    <location>
        <begin position="53"/>
        <end position="73"/>
    </location>
</feature>
<feature type="transmembrane region" description="Helical" evidence="8">
    <location>
        <begin position="85"/>
        <end position="104"/>
    </location>
</feature>
<sequence>MQIVDPTVQEVRRPISWAGYVAYAMFGSGSLVFWNAIFSVTDYWENRWDGKHATRLFTIVYMPINLVAMFICTRWHHSLSTKYRIIWGFAVTVGVLAALPVLGISEGTDATLGVTLGLLGVAGAADACSESGMFAETALRPAQYTRALVLGQAGVGLALNVVSMITKASLPDSARGRRTGADIFLALAALWTLACAVIYSIMRQRGLIFEEPGTAVALQTPVAPPLEDGVGGAGGADNAEGARAAADGADERKDSKSSLGDDATNDDGAGAAAAATTAATTVTTTITTTAQPAPTTTTDPAPLPGALLAPRRDFGQMLDVTRRTLPLCVSLVLIFTLTLSIFPGVLAEDSGSGRMGGWYPLLLITMFNLGDFAGRILSMTLERMRWTDMRAILLCSALRLLYAPAIYFGVRVAAVMIVLTLTLGFTNGMLTCSAMASGPLHVPAHLTEMTGSMMVLALTVGLVLGAGLGFLWLLA</sequence>
<dbReference type="EMBL" id="JASFZW010000003">
    <property type="protein sequence ID" value="KAK2079262.1"/>
    <property type="molecule type" value="Genomic_DNA"/>
</dbReference>
<evidence type="ECO:0000256" key="2">
    <source>
        <dbReference type="ARBA" id="ARBA00007965"/>
    </source>
</evidence>
<keyword evidence="3" id="KW-0813">Transport</keyword>
<dbReference type="GO" id="GO:0005886">
    <property type="term" value="C:plasma membrane"/>
    <property type="evidence" value="ECO:0007669"/>
    <property type="project" value="TreeGrafter"/>
</dbReference>
<evidence type="ECO:0000256" key="1">
    <source>
        <dbReference type="ARBA" id="ARBA00004141"/>
    </source>
</evidence>
<dbReference type="Proteomes" id="UP001255856">
    <property type="component" value="Unassembled WGS sequence"/>
</dbReference>
<dbReference type="InterPro" id="IPR002259">
    <property type="entry name" value="Eqnu_transpt"/>
</dbReference>
<keyword evidence="4 8" id="KW-0812">Transmembrane</keyword>
<keyword evidence="10" id="KW-1185">Reference proteome</keyword>
<feature type="transmembrane region" description="Helical" evidence="8">
    <location>
        <begin position="110"/>
        <end position="128"/>
    </location>
</feature>
<feature type="transmembrane region" description="Helical" evidence="8">
    <location>
        <begin position="325"/>
        <end position="346"/>
    </location>
</feature>
<feature type="transmembrane region" description="Helical" evidence="8">
    <location>
        <begin position="183"/>
        <end position="202"/>
    </location>
</feature>
<feature type="region of interest" description="Disordered" evidence="7">
    <location>
        <begin position="285"/>
        <end position="306"/>
    </location>
</feature>
<evidence type="ECO:0000256" key="4">
    <source>
        <dbReference type="ARBA" id="ARBA00022692"/>
    </source>
</evidence>
<feature type="transmembrane region" description="Helical" evidence="8">
    <location>
        <begin position="358"/>
        <end position="377"/>
    </location>
</feature>
<dbReference type="AlphaFoldDB" id="A0AAD9MJ34"/>
<protein>
    <submittedName>
        <fullName evidence="9">Uncharacterized protein</fullName>
    </submittedName>
</protein>
<evidence type="ECO:0000313" key="9">
    <source>
        <dbReference type="EMBL" id="KAK2079262.1"/>
    </source>
</evidence>
<feature type="region of interest" description="Disordered" evidence="7">
    <location>
        <begin position="227"/>
        <end position="272"/>
    </location>
</feature>
<evidence type="ECO:0000256" key="3">
    <source>
        <dbReference type="ARBA" id="ARBA00022448"/>
    </source>
</evidence>
<evidence type="ECO:0000256" key="7">
    <source>
        <dbReference type="SAM" id="MobiDB-lite"/>
    </source>
</evidence>
<dbReference type="PANTHER" id="PTHR10332">
    <property type="entry name" value="EQUILIBRATIVE NUCLEOSIDE TRANSPORTER"/>
    <property type="match status" value="1"/>
</dbReference>
<comment type="subcellular location">
    <subcellularLocation>
        <location evidence="1">Membrane</location>
        <topology evidence="1">Multi-pass membrane protein</topology>
    </subcellularLocation>
</comment>
<keyword evidence="6 8" id="KW-0472">Membrane</keyword>
<feature type="transmembrane region" description="Helical" evidence="8">
    <location>
        <begin position="20"/>
        <end position="41"/>
    </location>
</feature>
<feature type="transmembrane region" description="Helical" evidence="8">
    <location>
        <begin position="148"/>
        <end position="171"/>
    </location>
</feature>
<feature type="transmembrane region" description="Helical" evidence="8">
    <location>
        <begin position="453"/>
        <end position="474"/>
    </location>
</feature>
<reference evidence="9" key="1">
    <citation type="submission" date="2021-01" db="EMBL/GenBank/DDBJ databases">
        <authorList>
            <person name="Eckstrom K.M.E."/>
        </authorList>
    </citation>
    <scope>NUCLEOTIDE SEQUENCE</scope>
    <source>
        <strain evidence="9">UVCC 0001</strain>
    </source>
</reference>
<dbReference type="Pfam" id="PF01733">
    <property type="entry name" value="Nucleoside_tran"/>
    <property type="match status" value="2"/>
</dbReference>
<dbReference type="PIRSF" id="PIRSF016379">
    <property type="entry name" value="ENT"/>
    <property type="match status" value="1"/>
</dbReference>
<organism evidence="9 10">
    <name type="scientific">Prototheca wickerhamii</name>
    <dbReference type="NCBI Taxonomy" id="3111"/>
    <lineage>
        <taxon>Eukaryota</taxon>
        <taxon>Viridiplantae</taxon>
        <taxon>Chlorophyta</taxon>
        <taxon>core chlorophytes</taxon>
        <taxon>Trebouxiophyceae</taxon>
        <taxon>Chlorellales</taxon>
        <taxon>Chlorellaceae</taxon>
        <taxon>Prototheca</taxon>
    </lineage>
</organism>
<dbReference type="PANTHER" id="PTHR10332:SF10">
    <property type="entry name" value="EQUILIBRATIVE NUCLEOSIDE TRANSPORTER 4"/>
    <property type="match status" value="1"/>
</dbReference>
<proteinExistence type="inferred from homology"/>
<name>A0AAD9MJ34_PROWI</name>
<evidence type="ECO:0000256" key="8">
    <source>
        <dbReference type="SAM" id="Phobius"/>
    </source>
</evidence>
<comment type="similarity">
    <text evidence="2">Belongs to the SLC29A/ENT transporter (TC 2.A.57) family.</text>
</comment>
<feature type="compositionally biased region" description="Low complexity" evidence="7">
    <location>
        <begin position="236"/>
        <end position="247"/>
    </location>
</feature>
<feature type="compositionally biased region" description="Low complexity" evidence="7">
    <location>
        <begin position="260"/>
        <end position="272"/>
    </location>
</feature>
<evidence type="ECO:0000313" key="10">
    <source>
        <dbReference type="Proteomes" id="UP001255856"/>
    </source>
</evidence>
<evidence type="ECO:0000256" key="5">
    <source>
        <dbReference type="ARBA" id="ARBA00022989"/>
    </source>
</evidence>
<comment type="caution">
    <text evidence="9">The sequence shown here is derived from an EMBL/GenBank/DDBJ whole genome shotgun (WGS) entry which is preliminary data.</text>
</comment>
<evidence type="ECO:0000256" key="6">
    <source>
        <dbReference type="ARBA" id="ARBA00023136"/>
    </source>
</evidence>